<accession>A0A2S9YXM3</accession>
<feature type="signal peptide" evidence="3">
    <location>
        <begin position="1"/>
        <end position="35"/>
    </location>
</feature>
<evidence type="ECO:0000313" key="4">
    <source>
        <dbReference type="EMBL" id="PRQ09838.1"/>
    </source>
</evidence>
<evidence type="ECO:0000256" key="3">
    <source>
        <dbReference type="SAM" id="SignalP"/>
    </source>
</evidence>
<keyword evidence="3" id="KW-0732">Signal</keyword>
<evidence type="ECO:0008006" key="6">
    <source>
        <dbReference type="Google" id="ProtNLM"/>
    </source>
</evidence>
<comment type="caution">
    <text evidence="4">The sequence shown here is derived from an EMBL/GenBank/DDBJ whole genome shotgun (WGS) entry which is preliminary data.</text>
</comment>
<evidence type="ECO:0000256" key="1">
    <source>
        <dbReference type="SAM" id="MobiDB-lite"/>
    </source>
</evidence>
<gene>
    <name evidence="4" type="ORF">ENSA7_03880</name>
</gene>
<feature type="transmembrane region" description="Helical" evidence="2">
    <location>
        <begin position="231"/>
        <end position="255"/>
    </location>
</feature>
<proteinExistence type="predicted"/>
<reference evidence="4 5" key="1">
    <citation type="submission" date="2018-03" db="EMBL/GenBank/DDBJ databases">
        <title>Draft Genome Sequences of the Obligatory Marine Myxobacteria Enhygromyxa salina SWB007.</title>
        <authorList>
            <person name="Poehlein A."/>
            <person name="Moghaddam J.A."/>
            <person name="Harms H."/>
            <person name="Alanjari M."/>
            <person name="Koenig G.M."/>
            <person name="Daniel R."/>
            <person name="Schaeberle T.F."/>
        </authorList>
    </citation>
    <scope>NUCLEOTIDE SEQUENCE [LARGE SCALE GENOMIC DNA]</scope>
    <source>
        <strain evidence="4 5">SWB007</strain>
    </source>
</reference>
<keyword evidence="2" id="KW-0472">Membrane</keyword>
<feature type="chain" id="PRO_5015628124" description="Tetratricopeptide repeat protein" evidence="3">
    <location>
        <begin position="36"/>
        <end position="285"/>
    </location>
</feature>
<evidence type="ECO:0000313" key="5">
    <source>
        <dbReference type="Proteomes" id="UP000238823"/>
    </source>
</evidence>
<sequence length="285" mass="29834">MVRPVMGRHMSMPSRLFASLLTVALVTAPIHVAQAAPSFEDLYTQGQEKFDGGDYGAAGDLWAQAVRTLPESPSNSATRQTLMNVALDAYLRAYRGDQDRSHIDDAKLLLDEYEASLESAGTELTSEIASEKGKIEDILAKLAAAEEPEDKPEEKPEEKPNDEPVEVFVDENPGRGLVIGGGVMIGVGAAGAGLLVAGLVLGGSAQKDFDAAAPFSTERDAARKSGRTMNALAVTGGIVAPVFLGAGIALLVIGLQRNKAARLRNVSVLPNVAPGYAGLGFSGTF</sequence>
<feature type="compositionally biased region" description="Basic and acidic residues" evidence="1">
    <location>
        <begin position="152"/>
        <end position="162"/>
    </location>
</feature>
<organism evidence="4 5">
    <name type="scientific">Enhygromyxa salina</name>
    <dbReference type="NCBI Taxonomy" id="215803"/>
    <lineage>
        <taxon>Bacteria</taxon>
        <taxon>Pseudomonadati</taxon>
        <taxon>Myxococcota</taxon>
        <taxon>Polyangia</taxon>
        <taxon>Nannocystales</taxon>
        <taxon>Nannocystaceae</taxon>
        <taxon>Enhygromyxa</taxon>
    </lineage>
</organism>
<dbReference type="EMBL" id="PVNL01000011">
    <property type="protein sequence ID" value="PRQ09838.1"/>
    <property type="molecule type" value="Genomic_DNA"/>
</dbReference>
<protein>
    <recommendedName>
        <fullName evidence="6">Tetratricopeptide repeat protein</fullName>
    </recommendedName>
</protein>
<dbReference type="Proteomes" id="UP000238823">
    <property type="component" value="Unassembled WGS sequence"/>
</dbReference>
<keyword evidence="2" id="KW-0812">Transmembrane</keyword>
<feature type="region of interest" description="Disordered" evidence="1">
    <location>
        <begin position="145"/>
        <end position="164"/>
    </location>
</feature>
<name>A0A2S9YXM3_9BACT</name>
<dbReference type="AlphaFoldDB" id="A0A2S9YXM3"/>
<evidence type="ECO:0000256" key="2">
    <source>
        <dbReference type="SAM" id="Phobius"/>
    </source>
</evidence>
<keyword evidence="2" id="KW-1133">Transmembrane helix</keyword>